<dbReference type="EMBL" id="AP027731">
    <property type="protein sequence ID" value="BDZ47591.1"/>
    <property type="molecule type" value="Genomic_DNA"/>
</dbReference>
<dbReference type="InterPro" id="IPR036653">
    <property type="entry name" value="CinA-like_C"/>
</dbReference>
<dbReference type="NCBIfam" id="TIGR00199">
    <property type="entry name" value="PncC_domain"/>
    <property type="match status" value="1"/>
</dbReference>
<dbReference type="RefSeq" id="WP_286277468.1">
    <property type="nucleotide sequence ID" value="NZ_AP027731.1"/>
</dbReference>
<dbReference type="Proteomes" id="UP001321498">
    <property type="component" value="Chromosome"/>
</dbReference>
<reference evidence="3" key="1">
    <citation type="journal article" date="2019" name="Int. J. Syst. Evol. Microbiol.">
        <title>The Global Catalogue of Microorganisms (GCM) 10K type strain sequencing project: providing services to taxonomists for standard genome sequencing and annotation.</title>
        <authorList>
            <consortium name="The Broad Institute Genomics Platform"/>
            <consortium name="The Broad Institute Genome Sequencing Center for Infectious Disease"/>
            <person name="Wu L."/>
            <person name="Ma J."/>
        </authorList>
    </citation>
    <scope>NUCLEOTIDE SEQUENCE [LARGE SCALE GENOMIC DNA]</scope>
    <source>
        <strain evidence="3">NBRC 108725</strain>
    </source>
</reference>
<dbReference type="InterPro" id="IPR008136">
    <property type="entry name" value="CinA_C"/>
</dbReference>
<name>A0ABM8GGX4_9MICO</name>
<evidence type="ECO:0000313" key="3">
    <source>
        <dbReference type="Proteomes" id="UP001321498"/>
    </source>
</evidence>
<protein>
    <submittedName>
        <fullName evidence="2">Competence protein</fullName>
    </submittedName>
</protein>
<sequence length="166" mass="16432">MAPEPPGVTPAAQLLAVLGRRGLTLAVAESLTGGLASDALVQVPGASAVLRGGIVAYATDLKHTLLGVDGALLAEHGAIHPEVARQMAEGVRAACGARVGIATTGVAGPDPQDGHPPGEVYVAVAGPAGSAVLPLQLAGDRPAIRAAAVDAALRFALEHLAEDEPE</sequence>
<proteinExistence type="predicted"/>
<feature type="domain" description="CinA C-terminal" evidence="1">
    <location>
        <begin position="11"/>
        <end position="158"/>
    </location>
</feature>
<keyword evidence="3" id="KW-1185">Reference proteome</keyword>
<accession>A0ABM8GGX4</accession>
<dbReference type="SUPFAM" id="SSF142433">
    <property type="entry name" value="CinA-like"/>
    <property type="match status" value="1"/>
</dbReference>
<dbReference type="Pfam" id="PF02464">
    <property type="entry name" value="CinA"/>
    <property type="match status" value="1"/>
</dbReference>
<dbReference type="Gene3D" id="3.90.950.20">
    <property type="entry name" value="CinA-like"/>
    <property type="match status" value="1"/>
</dbReference>
<evidence type="ECO:0000259" key="1">
    <source>
        <dbReference type="Pfam" id="PF02464"/>
    </source>
</evidence>
<organism evidence="2 3">
    <name type="scientific">Naasia aerilata</name>
    <dbReference type="NCBI Taxonomy" id="1162966"/>
    <lineage>
        <taxon>Bacteria</taxon>
        <taxon>Bacillati</taxon>
        <taxon>Actinomycetota</taxon>
        <taxon>Actinomycetes</taxon>
        <taxon>Micrococcales</taxon>
        <taxon>Microbacteriaceae</taxon>
        <taxon>Naasia</taxon>
    </lineage>
</organism>
<evidence type="ECO:0000313" key="2">
    <source>
        <dbReference type="EMBL" id="BDZ47591.1"/>
    </source>
</evidence>
<gene>
    <name evidence="2" type="ORF">GCM10025866_35000</name>
</gene>